<feature type="transmembrane region" description="Helical" evidence="2">
    <location>
        <begin position="128"/>
        <end position="147"/>
    </location>
</feature>
<accession>A0A4Q2TDU8</accession>
<evidence type="ECO:0000313" key="4">
    <source>
        <dbReference type="Proteomes" id="UP000291088"/>
    </source>
</evidence>
<proteinExistence type="predicted"/>
<name>A0A4Q2TDU8_9HYPH</name>
<keyword evidence="4" id="KW-1185">Reference proteome</keyword>
<evidence type="ECO:0000256" key="1">
    <source>
        <dbReference type="SAM" id="MobiDB-lite"/>
    </source>
</evidence>
<sequence length="148" mass="15956">MPDAFGGAGVRTPLRRDGKKRHRSPLPSPGKRGLPFRVSRADQKIRSSWNKEAGGAFVAIAGPHHPPCAVLRGCSQPSLYSETEQLAAGMNPPHFSFLAGSRRKPFGTIPVRGHSSPEPAKEKTMNQLIYLVGLVVVVIAILSFFGFA</sequence>
<dbReference type="Proteomes" id="UP000291088">
    <property type="component" value="Unassembled WGS sequence"/>
</dbReference>
<keyword evidence="2" id="KW-0472">Membrane</keyword>
<reference evidence="3 4" key="1">
    <citation type="submission" date="2019-01" db="EMBL/GenBank/DDBJ databases">
        <authorList>
            <person name="Deng T."/>
        </authorList>
    </citation>
    <scope>NUCLEOTIDE SEQUENCE [LARGE SCALE GENOMIC DNA]</scope>
    <source>
        <strain evidence="3 4">F8825</strain>
    </source>
</reference>
<gene>
    <name evidence="3" type="ORF">EUU22_05720</name>
</gene>
<organism evidence="3 4">
    <name type="scientific">Ciceribacter ferrooxidans</name>
    <dbReference type="NCBI Taxonomy" id="2509717"/>
    <lineage>
        <taxon>Bacteria</taxon>
        <taxon>Pseudomonadati</taxon>
        <taxon>Pseudomonadota</taxon>
        <taxon>Alphaproteobacteria</taxon>
        <taxon>Hyphomicrobiales</taxon>
        <taxon>Rhizobiaceae</taxon>
        <taxon>Ciceribacter</taxon>
    </lineage>
</organism>
<protein>
    <submittedName>
        <fullName evidence="3">Uncharacterized protein</fullName>
    </submittedName>
</protein>
<evidence type="ECO:0000256" key="2">
    <source>
        <dbReference type="SAM" id="Phobius"/>
    </source>
</evidence>
<dbReference type="EMBL" id="SDVB01000170">
    <property type="protein sequence ID" value="RYC17482.1"/>
    <property type="molecule type" value="Genomic_DNA"/>
</dbReference>
<comment type="caution">
    <text evidence="3">The sequence shown here is derived from an EMBL/GenBank/DDBJ whole genome shotgun (WGS) entry which is preliminary data.</text>
</comment>
<dbReference type="RefSeq" id="WP_129331092.1">
    <property type="nucleotide sequence ID" value="NZ_SDVB01000170.1"/>
</dbReference>
<keyword evidence="2" id="KW-1133">Transmembrane helix</keyword>
<evidence type="ECO:0000313" key="3">
    <source>
        <dbReference type="EMBL" id="RYC17482.1"/>
    </source>
</evidence>
<dbReference type="AlphaFoldDB" id="A0A4Q2TDU8"/>
<feature type="region of interest" description="Disordered" evidence="1">
    <location>
        <begin position="1"/>
        <end position="39"/>
    </location>
</feature>
<keyword evidence="2" id="KW-0812">Transmembrane</keyword>